<dbReference type="GO" id="GO:0016787">
    <property type="term" value="F:hydrolase activity"/>
    <property type="evidence" value="ECO:0007669"/>
    <property type="project" value="UniProtKB-KW"/>
</dbReference>
<dbReference type="EMBL" id="MKIO01000019">
    <property type="protein sequence ID" value="OLP57216.1"/>
    <property type="molecule type" value="Genomic_DNA"/>
</dbReference>
<dbReference type="CDD" id="cd04680">
    <property type="entry name" value="NUDIX_Hydrolase"/>
    <property type="match status" value="1"/>
</dbReference>
<dbReference type="PRINTS" id="PR00502">
    <property type="entry name" value="NUDIXFAMILY"/>
</dbReference>
<dbReference type="InterPro" id="IPR020476">
    <property type="entry name" value="Nudix_hydrolase"/>
</dbReference>
<dbReference type="Gene3D" id="3.90.79.10">
    <property type="entry name" value="Nucleoside Triphosphate Pyrophosphohydrolase"/>
    <property type="match status" value="1"/>
</dbReference>
<proteinExistence type="predicted"/>
<protein>
    <submittedName>
        <fullName evidence="4">DNA mismatch repair protein MutT</fullName>
    </submittedName>
</protein>
<dbReference type="InterPro" id="IPR015797">
    <property type="entry name" value="NUDIX_hydrolase-like_dom_sf"/>
</dbReference>
<dbReference type="STRING" id="1672749.BJF92_06745"/>
<dbReference type="InterPro" id="IPR000086">
    <property type="entry name" value="NUDIX_hydrolase_dom"/>
</dbReference>
<comment type="caution">
    <text evidence="4">The sequence shown here is derived from an EMBL/GenBank/DDBJ whole genome shotgun (WGS) entry which is preliminary data.</text>
</comment>
<name>A0A1Q9AP69_9HYPH</name>
<dbReference type="AlphaFoldDB" id="A0A1Q9AP69"/>
<evidence type="ECO:0000313" key="5">
    <source>
        <dbReference type="Proteomes" id="UP000186143"/>
    </source>
</evidence>
<dbReference type="Pfam" id="PF00293">
    <property type="entry name" value="NUDIX"/>
    <property type="match status" value="1"/>
</dbReference>
<dbReference type="RefSeq" id="WP_075633236.1">
    <property type="nucleotide sequence ID" value="NZ_MKIO01000019.1"/>
</dbReference>
<evidence type="ECO:0000256" key="1">
    <source>
        <dbReference type="ARBA" id="ARBA00001946"/>
    </source>
</evidence>
<comment type="cofactor">
    <cofactor evidence="1">
        <name>Mg(2+)</name>
        <dbReference type="ChEBI" id="CHEBI:18420"/>
    </cofactor>
</comment>
<dbReference type="PROSITE" id="PS51462">
    <property type="entry name" value="NUDIX"/>
    <property type="match status" value="1"/>
</dbReference>
<evidence type="ECO:0000259" key="3">
    <source>
        <dbReference type="PROSITE" id="PS51462"/>
    </source>
</evidence>
<accession>A0A1Q9AP69</accession>
<sequence length="167" mass="18659">MSATSGHAAPRTWRRWRRKLLLRAVHAVFFLTRGMTLGVRAACFDAEGRIFLVRHGYVPGWHLPGGGVERGETAAQALAKELREEGNLVLGDAPRLLQVYFNRAASRRDHVLLYVCRNVTQTAPRKPDAEIREADFFALDALPPETTGSTRRRLAEIAGTLSPDDVW</sequence>
<dbReference type="OrthoDB" id="9800065at2"/>
<dbReference type="SUPFAM" id="SSF55811">
    <property type="entry name" value="Nudix"/>
    <property type="match status" value="1"/>
</dbReference>
<reference evidence="4 5" key="1">
    <citation type="submission" date="2016-09" db="EMBL/GenBank/DDBJ databases">
        <title>Rhizobium sp. nov., a novel species isolated from the rice rhizosphere.</title>
        <authorList>
            <person name="Zhao J."/>
            <person name="Zhang X."/>
        </authorList>
    </citation>
    <scope>NUCLEOTIDE SEQUENCE [LARGE SCALE GENOMIC DNA]</scope>
    <source>
        <strain evidence="4 5">MH17</strain>
    </source>
</reference>
<keyword evidence="2" id="KW-0378">Hydrolase</keyword>
<evidence type="ECO:0000256" key="2">
    <source>
        <dbReference type="ARBA" id="ARBA00022801"/>
    </source>
</evidence>
<gene>
    <name evidence="4" type="ORF">BJF92_06745</name>
</gene>
<feature type="domain" description="Nudix hydrolase" evidence="3">
    <location>
        <begin position="20"/>
        <end position="160"/>
    </location>
</feature>
<evidence type="ECO:0000313" key="4">
    <source>
        <dbReference type="EMBL" id="OLP57216.1"/>
    </source>
</evidence>
<dbReference type="Proteomes" id="UP000186143">
    <property type="component" value="Unassembled WGS sequence"/>
</dbReference>
<dbReference type="PANTHER" id="PTHR43046:SF14">
    <property type="entry name" value="MUTT_NUDIX FAMILY PROTEIN"/>
    <property type="match status" value="1"/>
</dbReference>
<organism evidence="4 5">
    <name type="scientific">Xaviernesmea rhizosphaerae</name>
    <dbReference type="NCBI Taxonomy" id="1672749"/>
    <lineage>
        <taxon>Bacteria</taxon>
        <taxon>Pseudomonadati</taxon>
        <taxon>Pseudomonadota</taxon>
        <taxon>Alphaproteobacteria</taxon>
        <taxon>Hyphomicrobiales</taxon>
        <taxon>Rhizobiaceae</taxon>
        <taxon>Rhizobium/Agrobacterium group</taxon>
        <taxon>Xaviernesmea</taxon>
    </lineage>
</organism>
<dbReference type="PANTHER" id="PTHR43046">
    <property type="entry name" value="GDP-MANNOSE MANNOSYL HYDROLASE"/>
    <property type="match status" value="1"/>
</dbReference>